<feature type="compositionally biased region" description="Basic and acidic residues" evidence="1">
    <location>
        <begin position="25"/>
        <end position="36"/>
    </location>
</feature>
<feature type="region of interest" description="Disordered" evidence="1">
    <location>
        <begin position="22"/>
        <end position="42"/>
    </location>
</feature>
<gene>
    <name evidence="2" type="ORF">B296_00024603</name>
</gene>
<dbReference type="AlphaFoldDB" id="A0A426ZNS9"/>
<protein>
    <submittedName>
        <fullName evidence="2">Uncharacterized protein</fullName>
    </submittedName>
</protein>
<reference evidence="2 3" key="1">
    <citation type="journal article" date="2014" name="Agronomy (Basel)">
        <title>A Draft Genome Sequence for Ensete ventricosum, the Drought-Tolerant Tree Against Hunger.</title>
        <authorList>
            <person name="Harrison J."/>
            <person name="Moore K.A."/>
            <person name="Paszkiewicz K."/>
            <person name="Jones T."/>
            <person name="Grant M."/>
            <person name="Ambacheew D."/>
            <person name="Muzemil S."/>
            <person name="Studholme D.J."/>
        </authorList>
    </citation>
    <scope>NUCLEOTIDE SEQUENCE [LARGE SCALE GENOMIC DNA]</scope>
</reference>
<accession>A0A426ZNS9</accession>
<proteinExistence type="predicted"/>
<sequence length="154" mass="17622">MTFAEAIEKTVLVPFYPPRMSNSGVRRDQDEKRRDCFEEEAEERGASKDLPFYLQEGALYLLGHGRSHSRPYLRRRSGYGRPVWLATFRPIRVAGKHLVRMVRPRDVVHHHSSMCLGVSRRDGQVVDLAISTALAGLHVGPQCHCDLLTWDGRR</sequence>
<dbReference type="EMBL" id="AMZH03005742">
    <property type="protein sequence ID" value="RRT65647.1"/>
    <property type="molecule type" value="Genomic_DNA"/>
</dbReference>
<comment type="caution">
    <text evidence="2">The sequence shown here is derived from an EMBL/GenBank/DDBJ whole genome shotgun (WGS) entry which is preliminary data.</text>
</comment>
<organism evidence="2 3">
    <name type="scientific">Ensete ventricosum</name>
    <name type="common">Abyssinian banana</name>
    <name type="synonym">Musa ensete</name>
    <dbReference type="NCBI Taxonomy" id="4639"/>
    <lineage>
        <taxon>Eukaryota</taxon>
        <taxon>Viridiplantae</taxon>
        <taxon>Streptophyta</taxon>
        <taxon>Embryophyta</taxon>
        <taxon>Tracheophyta</taxon>
        <taxon>Spermatophyta</taxon>
        <taxon>Magnoliopsida</taxon>
        <taxon>Liliopsida</taxon>
        <taxon>Zingiberales</taxon>
        <taxon>Musaceae</taxon>
        <taxon>Ensete</taxon>
    </lineage>
</organism>
<name>A0A426ZNS9_ENSVE</name>
<evidence type="ECO:0000313" key="3">
    <source>
        <dbReference type="Proteomes" id="UP000287651"/>
    </source>
</evidence>
<evidence type="ECO:0000256" key="1">
    <source>
        <dbReference type="SAM" id="MobiDB-lite"/>
    </source>
</evidence>
<dbReference type="Proteomes" id="UP000287651">
    <property type="component" value="Unassembled WGS sequence"/>
</dbReference>
<evidence type="ECO:0000313" key="2">
    <source>
        <dbReference type="EMBL" id="RRT65647.1"/>
    </source>
</evidence>